<accession>A0A7H0JXD8</accession>
<sequence length="316" mass="32805">MLRQPVCDHRPVLVLIALAVGGLIPIQTAANSRLRLSVGNRPVVSALISFSVALLVAIAVTTAMQGNPLPQFAPGTSLPWWLWLGGVMGVCFVLGNILLFPRLGAVQTVVLPILGQVVMGLLIDRFGLFGAPLIDVTLPRITGALVVFIGIVVVLRAGKAAKVEGDASGLELWLFRLLGVAVGVGSSIQTAVNGYLGTIAGSSLHASEINLFVGVCLLFVAALLTSPRQLVRRPTPGPWWMWLGGVVGAVFVIAGATLSPLIGTATTVIAFNAGTIAAGQVLEARGAFGARKNPLTVTRLVGLVVIFLGVLAVRLL</sequence>
<dbReference type="KEGG" id="cluj:IAU68_08375"/>
<dbReference type="GO" id="GO:0005886">
    <property type="term" value="C:plasma membrane"/>
    <property type="evidence" value="ECO:0007669"/>
    <property type="project" value="TreeGrafter"/>
</dbReference>
<feature type="transmembrane region" description="Helical" evidence="1">
    <location>
        <begin position="42"/>
        <end position="60"/>
    </location>
</feature>
<dbReference type="Proteomes" id="UP000516235">
    <property type="component" value="Chromosome"/>
</dbReference>
<feature type="transmembrane region" description="Helical" evidence="1">
    <location>
        <begin position="80"/>
        <end position="101"/>
    </location>
</feature>
<keyword evidence="1" id="KW-0472">Membrane</keyword>
<dbReference type="EMBL" id="CP061032">
    <property type="protein sequence ID" value="QNP89704.1"/>
    <property type="molecule type" value="Genomic_DNA"/>
</dbReference>
<dbReference type="PANTHER" id="PTHR34821">
    <property type="entry name" value="INNER MEMBRANE PROTEIN YDCZ"/>
    <property type="match status" value="1"/>
</dbReference>
<dbReference type="PANTHER" id="PTHR34821:SF2">
    <property type="entry name" value="INNER MEMBRANE PROTEIN YDCZ"/>
    <property type="match status" value="1"/>
</dbReference>
<feature type="transmembrane region" description="Helical" evidence="1">
    <location>
        <begin position="262"/>
        <end position="282"/>
    </location>
</feature>
<feature type="transmembrane region" description="Helical" evidence="1">
    <location>
        <begin position="140"/>
        <end position="158"/>
    </location>
</feature>
<evidence type="ECO:0000313" key="2">
    <source>
        <dbReference type="EMBL" id="MBC3177861.1"/>
    </source>
</evidence>
<gene>
    <name evidence="2" type="ORF">H7348_00825</name>
    <name evidence="3" type="ORF">IAU68_08375</name>
</gene>
<proteinExistence type="predicted"/>
<reference evidence="4 5" key="1">
    <citation type="submission" date="2020-08" db="EMBL/GenBank/DDBJ databases">
        <title>novel species in genus Corynebacterium.</title>
        <authorList>
            <person name="Zhang G."/>
        </authorList>
    </citation>
    <scope>NUCLEOTIDE SEQUENCE [LARGE SCALE GENOMIC DNA]</scope>
    <source>
        <strain evidence="3">Zg-917</strain>
        <strain evidence="4 5">zg-917</strain>
    </source>
</reference>
<evidence type="ECO:0000313" key="4">
    <source>
        <dbReference type="Proteomes" id="UP000516235"/>
    </source>
</evidence>
<feature type="transmembrane region" description="Helical" evidence="1">
    <location>
        <begin position="170"/>
        <end position="189"/>
    </location>
</feature>
<keyword evidence="1" id="KW-0812">Transmembrane</keyword>
<feature type="transmembrane region" description="Helical" evidence="1">
    <location>
        <begin position="12"/>
        <end position="30"/>
    </location>
</feature>
<feature type="transmembrane region" description="Helical" evidence="1">
    <location>
        <begin position="294"/>
        <end position="313"/>
    </location>
</feature>
<evidence type="ECO:0000256" key="1">
    <source>
        <dbReference type="SAM" id="Phobius"/>
    </source>
</evidence>
<feature type="transmembrane region" description="Helical" evidence="1">
    <location>
        <begin position="209"/>
        <end position="227"/>
    </location>
</feature>
<name>A0A7H0JXD8_9CORY</name>
<dbReference type="AlphaFoldDB" id="A0A7H0JXD8"/>
<protein>
    <submittedName>
        <fullName evidence="3">DMT family transporter</fullName>
    </submittedName>
</protein>
<dbReference type="EMBL" id="JACMYE010000001">
    <property type="protein sequence ID" value="MBC3177861.1"/>
    <property type="molecule type" value="Genomic_DNA"/>
</dbReference>
<feature type="transmembrane region" description="Helical" evidence="1">
    <location>
        <begin position="239"/>
        <end position="256"/>
    </location>
</feature>
<dbReference type="Pfam" id="PF04657">
    <property type="entry name" value="DMT_YdcZ"/>
    <property type="match status" value="2"/>
</dbReference>
<evidence type="ECO:0000313" key="5">
    <source>
        <dbReference type="Proteomes" id="UP000642876"/>
    </source>
</evidence>
<dbReference type="Proteomes" id="UP000642876">
    <property type="component" value="Unassembled WGS sequence"/>
</dbReference>
<evidence type="ECO:0000313" key="3">
    <source>
        <dbReference type="EMBL" id="QNP89704.1"/>
    </source>
</evidence>
<keyword evidence="1" id="KW-1133">Transmembrane helix</keyword>
<organism evidence="3 4">
    <name type="scientific">Corynebacterium lujinxingii</name>
    <dbReference type="NCBI Taxonomy" id="2763010"/>
    <lineage>
        <taxon>Bacteria</taxon>
        <taxon>Bacillati</taxon>
        <taxon>Actinomycetota</taxon>
        <taxon>Actinomycetes</taxon>
        <taxon>Mycobacteriales</taxon>
        <taxon>Corynebacteriaceae</taxon>
        <taxon>Corynebacterium</taxon>
    </lineage>
</organism>
<keyword evidence="5" id="KW-1185">Reference proteome</keyword>
<dbReference type="InterPro" id="IPR006750">
    <property type="entry name" value="YdcZ"/>
</dbReference>